<dbReference type="PANTHER" id="PTHR22911:SF6">
    <property type="entry name" value="SOLUTE CARRIER FAMILY 35 MEMBER G1"/>
    <property type="match status" value="1"/>
</dbReference>
<keyword evidence="4 6" id="KW-1133">Transmembrane helix</keyword>
<dbReference type="AlphaFoldDB" id="A0A2K8KEN5"/>
<keyword evidence="5 6" id="KW-0472">Membrane</keyword>
<feature type="transmembrane region" description="Helical" evidence="6">
    <location>
        <begin position="82"/>
        <end position="100"/>
    </location>
</feature>
<dbReference type="OrthoDB" id="8478503at2"/>
<feature type="domain" description="EamA" evidence="7">
    <location>
        <begin position="12"/>
        <end position="145"/>
    </location>
</feature>
<protein>
    <submittedName>
        <fullName evidence="8">EamA/RhaT family transporter</fullName>
    </submittedName>
</protein>
<feature type="transmembrane region" description="Helical" evidence="6">
    <location>
        <begin position="161"/>
        <end position="180"/>
    </location>
</feature>
<dbReference type="RefSeq" id="WP_071482168.1">
    <property type="nucleotide sequence ID" value="NZ_CP024899.1"/>
</dbReference>
<feature type="domain" description="EamA" evidence="7">
    <location>
        <begin position="161"/>
        <end position="291"/>
    </location>
</feature>
<dbReference type="Proteomes" id="UP000228948">
    <property type="component" value="Chromosome"/>
</dbReference>
<gene>
    <name evidence="8" type="ORF">BG454_12255</name>
</gene>
<name>A0A2K8KEN5_9RHOB</name>
<evidence type="ECO:0000313" key="8">
    <source>
        <dbReference type="EMBL" id="ATX67881.1"/>
    </source>
</evidence>
<dbReference type="EMBL" id="CP024899">
    <property type="protein sequence ID" value="ATX67881.1"/>
    <property type="molecule type" value="Genomic_DNA"/>
</dbReference>
<feature type="transmembrane region" description="Helical" evidence="6">
    <location>
        <begin position="128"/>
        <end position="149"/>
    </location>
</feature>
<keyword evidence="9" id="KW-1185">Reference proteome</keyword>
<feature type="transmembrane region" description="Helical" evidence="6">
    <location>
        <begin position="249"/>
        <end position="268"/>
    </location>
</feature>
<dbReference type="InterPro" id="IPR037185">
    <property type="entry name" value="EmrE-like"/>
</dbReference>
<evidence type="ECO:0000256" key="4">
    <source>
        <dbReference type="ARBA" id="ARBA00022989"/>
    </source>
</evidence>
<dbReference type="GO" id="GO:0016020">
    <property type="term" value="C:membrane"/>
    <property type="evidence" value="ECO:0007669"/>
    <property type="project" value="UniProtKB-SubCell"/>
</dbReference>
<feature type="transmembrane region" description="Helical" evidence="6">
    <location>
        <begin position="43"/>
        <end position="61"/>
    </location>
</feature>
<dbReference type="STRING" id="441209.GCA_001870665_02230"/>
<reference evidence="8 9" key="1">
    <citation type="submission" date="2017-11" db="EMBL/GenBank/DDBJ databases">
        <title>Revised Sequence and Annotation of the Rhodobaca barguzinensis strain alga05 Genome.</title>
        <authorList>
            <person name="Kopejtka K."/>
            <person name="Tomasch J.M."/>
            <person name="Bunk B."/>
            <person name="Koblizek M."/>
        </authorList>
    </citation>
    <scope>NUCLEOTIDE SEQUENCE [LARGE SCALE GENOMIC DNA]</scope>
    <source>
        <strain evidence="9">alga05</strain>
    </source>
</reference>
<keyword evidence="3 6" id="KW-0812">Transmembrane</keyword>
<evidence type="ECO:0000259" key="7">
    <source>
        <dbReference type="Pfam" id="PF00892"/>
    </source>
</evidence>
<feature type="transmembrane region" description="Helical" evidence="6">
    <location>
        <begin position="106"/>
        <end position="123"/>
    </location>
</feature>
<evidence type="ECO:0000256" key="5">
    <source>
        <dbReference type="ARBA" id="ARBA00023136"/>
    </source>
</evidence>
<proteinExistence type="inferred from homology"/>
<feature type="transmembrane region" description="Helical" evidence="6">
    <location>
        <begin position="192"/>
        <end position="213"/>
    </location>
</feature>
<dbReference type="Pfam" id="PF00892">
    <property type="entry name" value="EamA"/>
    <property type="match status" value="2"/>
</dbReference>
<accession>A0A2K8KEN5</accession>
<feature type="transmembrane region" description="Helical" evidence="6">
    <location>
        <begin position="219"/>
        <end position="237"/>
    </location>
</feature>
<comment type="similarity">
    <text evidence="2">Belongs to the drug/metabolite transporter (DMT) superfamily. 10 TMS drug/metabolite exporter (DME) (TC 2.A.7.3) family.</text>
</comment>
<evidence type="ECO:0000256" key="3">
    <source>
        <dbReference type="ARBA" id="ARBA00022692"/>
    </source>
</evidence>
<sequence length="308" mass="32707">MLSSRTSARPLTGITLNLCALLVLVSMAGVVKAVSAYVPTGQAVFSRAFFSLPFILIWIALQGPLMDGLRMTQPRLHLLRGLVGSATLGMNFLALSLLPLPEVTTIGFAAPVLTLGFAVVFLGEKVRLFRWTAVAIGLAGVMIVVWPRLSLGGTVDEMARLGALMALGAAVCAALVKIIVRHMVATESTPSIVFWFAVTASALSLLTLPFGWVVPSGKVMVLLVLTGALGGVGQLMMTASYRFADASALAPFWYAQLFFASFIGYAFFGEIPTGPMIAGATLVIASGLLILWRESQLGRKPQERLPHS</sequence>
<evidence type="ECO:0000256" key="2">
    <source>
        <dbReference type="ARBA" id="ARBA00009853"/>
    </source>
</evidence>
<dbReference type="SUPFAM" id="SSF103481">
    <property type="entry name" value="Multidrug resistance efflux transporter EmrE"/>
    <property type="match status" value="2"/>
</dbReference>
<dbReference type="PANTHER" id="PTHR22911">
    <property type="entry name" value="ACYL-MALONYL CONDENSING ENZYME-RELATED"/>
    <property type="match status" value="1"/>
</dbReference>
<dbReference type="KEGG" id="rbg:BG454_12255"/>
<evidence type="ECO:0000256" key="6">
    <source>
        <dbReference type="SAM" id="Phobius"/>
    </source>
</evidence>
<evidence type="ECO:0000313" key="9">
    <source>
        <dbReference type="Proteomes" id="UP000228948"/>
    </source>
</evidence>
<evidence type="ECO:0000256" key="1">
    <source>
        <dbReference type="ARBA" id="ARBA00004141"/>
    </source>
</evidence>
<organism evidence="8 9">
    <name type="scientific">Roseinatronobacter bogoriensis subsp. barguzinensis</name>
    <dbReference type="NCBI Taxonomy" id="441209"/>
    <lineage>
        <taxon>Bacteria</taxon>
        <taxon>Pseudomonadati</taxon>
        <taxon>Pseudomonadota</taxon>
        <taxon>Alphaproteobacteria</taxon>
        <taxon>Rhodobacterales</taxon>
        <taxon>Paracoccaceae</taxon>
        <taxon>Roseinatronobacter</taxon>
    </lineage>
</organism>
<dbReference type="InterPro" id="IPR000620">
    <property type="entry name" value="EamA_dom"/>
</dbReference>
<comment type="subcellular location">
    <subcellularLocation>
        <location evidence="1">Membrane</location>
        <topology evidence="1">Multi-pass membrane protein</topology>
    </subcellularLocation>
</comment>
<feature type="transmembrane region" description="Helical" evidence="6">
    <location>
        <begin position="274"/>
        <end position="292"/>
    </location>
</feature>